<evidence type="ECO:0000256" key="3">
    <source>
        <dbReference type="ARBA" id="ARBA00022737"/>
    </source>
</evidence>
<feature type="signal peptide" evidence="11">
    <location>
        <begin position="1"/>
        <end position="26"/>
    </location>
</feature>
<evidence type="ECO:0000259" key="12">
    <source>
        <dbReference type="PROSITE" id="PS50835"/>
    </source>
</evidence>
<dbReference type="SMART" id="SM00409">
    <property type="entry name" value="IG"/>
    <property type="match status" value="4"/>
</dbReference>
<dbReference type="CDD" id="cd00096">
    <property type="entry name" value="Ig"/>
    <property type="match status" value="1"/>
</dbReference>
<feature type="domain" description="Ig-like" evidence="12">
    <location>
        <begin position="144"/>
        <end position="248"/>
    </location>
</feature>
<feature type="transmembrane region" description="Helical" evidence="10">
    <location>
        <begin position="552"/>
        <end position="574"/>
    </location>
</feature>
<dbReference type="SMART" id="SM00406">
    <property type="entry name" value="IGv"/>
    <property type="match status" value="1"/>
</dbReference>
<feature type="domain" description="Ig-like" evidence="12">
    <location>
        <begin position="442"/>
        <end position="527"/>
    </location>
</feature>
<evidence type="ECO:0000313" key="13">
    <source>
        <dbReference type="Proteomes" id="UP001652642"/>
    </source>
</evidence>
<name>A0A6J0TLS2_9SAUR</name>
<dbReference type="InterPro" id="IPR003599">
    <property type="entry name" value="Ig_sub"/>
</dbReference>
<dbReference type="Pfam" id="PF13895">
    <property type="entry name" value="Ig_2"/>
    <property type="match status" value="1"/>
</dbReference>
<keyword evidence="7" id="KW-0325">Glycoprotein</keyword>
<dbReference type="Pfam" id="PF13927">
    <property type="entry name" value="Ig_3"/>
    <property type="match status" value="1"/>
</dbReference>
<keyword evidence="13" id="KW-1185">Reference proteome</keyword>
<evidence type="ECO:0000256" key="4">
    <source>
        <dbReference type="ARBA" id="ARBA00022989"/>
    </source>
</evidence>
<feature type="chain" id="PRO_5045153527" evidence="11">
    <location>
        <begin position="27"/>
        <end position="638"/>
    </location>
</feature>
<keyword evidence="5 10" id="KW-0472">Membrane</keyword>
<keyword evidence="6" id="KW-1015">Disulfide bond</keyword>
<dbReference type="InterPro" id="IPR007110">
    <property type="entry name" value="Ig-like_dom"/>
</dbReference>
<dbReference type="InterPro" id="IPR013162">
    <property type="entry name" value="CD80_C2-set"/>
</dbReference>
<reference evidence="14" key="1">
    <citation type="submission" date="2025-08" db="UniProtKB">
        <authorList>
            <consortium name="RefSeq"/>
        </authorList>
    </citation>
    <scope>IDENTIFICATION</scope>
</reference>
<dbReference type="PANTHER" id="PTHR11973">
    <property type="entry name" value="CELL SURFACE GLYCOPROTEIN MUC18-RELATED"/>
    <property type="match status" value="1"/>
</dbReference>
<evidence type="ECO:0000256" key="11">
    <source>
        <dbReference type="SAM" id="SignalP"/>
    </source>
</evidence>
<dbReference type="GeneID" id="110078521"/>
<keyword evidence="2 10" id="KW-0812">Transmembrane</keyword>
<dbReference type="OrthoDB" id="10010939at2759"/>
<dbReference type="KEGG" id="pvt:110078521"/>
<dbReference type="InterPro" id="IPR013106">
    <property type="entry name" value="Ig_V-set"/>
</dbReference>
<dbReference type="Pfam" id="PF07686">
    <property type="entry name" value="V-set"/>
    <property type="match status" value="1"/>
</dbReference>
<dbReference type="SUPFAM" id="SSF48726">
    <property type="entry name" value="Immunoglobulin"/>
    <property type="match status" value="5"/>
</dbReference>
<dbReference type="RefSeq" id="XP_020648468.2">
    <property type="nucleotide sequence ID" value="XM_020792809.2"/>
</dbReference>
<dbReference type="Gene3D" id="2.60.40.10">
    <property type="entry name" value="Immunoglobulins"/>
    <property type="match status" value="5"/>
</dbReference>
<dbReference type="Proteomes" id="UP001652642">
    <property type="component" value="Chromosome 8"/>
</dbReference>
<keyword evidence="3" id="KW-0677">Repeat</keyword>
<dbReference type="CTD" id="4162"/>
<dbReference type="PROSITE" id="PS50835">
    <property type="entry name" value="IG_LIKE"/>
    <property type="match status" value="4"/>
</dbReference>
<organism evidence="13 14">
    <name type="scientific">Pogona vitticeps</name>
    <name type="common">central bearded dragon</name>
    <dbReference type="NCBI Taxonomy" id="103695"/>
    <lineage>
        <taxon>Eukaryota</taxon>
        <taxon>Metazoa</taxon>
        <taxon>Chordata</taxon>
        <taxon>Craniata</taxon>
        <taxon>Vertebrata</taxon>
        <taxon>Euteleostomi</taxon>
        <taxon>Lepidosauria</taxon>
        <taxon>Squamata</taxon>
        <taxon>Bifurcata</taxon>
        <taxon>Unidentata</taxon>
        <taxon>Episquamata</taxon>
        <taxon>Toxicofera</taxon>
        <taxon>Iguania</taxon>
        <taxon>Acrodonta</taxon>
        <taxon>Agamidae</taxon>
        <taxon>Amphibolurinae</taxon>
        <taxon>Pogona</taxon>
    </lineage>
</organism>
<keyword evidence="11" id="KW-0732">Signal</keyword>
<proteinExistence type="predicted"/>
<evidence type="ECO:0000256" key="1">
    <source>
        <dbReference type="ARBA" id="ARBA00004479"/>
    </source>
</evidence>
<dbReference type="GO" id="GO:0005055">
    <property type="term" value="F:laminin receptor activity"/>
    <property type="evidence" value="ECO:0007669"/>
    <property type="project" value="TreeGrafter"/>
</dbReference>
<keyword evidence="4 10" id="KW-1133">Transmembrane helix</keyword>
<dbReference type="Pfam" id="PF08205">
    <property type="entry name" value="C2-set_2"/>
    <property type="match status" value="1"/>
</dbReference>
<sequence length="638" mass="70195">MARGSRLGRFALGCLCCLVLATGGRGGVSGEGEVAMPEVVEVEMGKTAIIPCQFSLPENGSYAYIHWHSFDKTQRKLIISMIRDREQNTDPKLKDRLSILANFSLEIRQAALQDAKVYICQVGLGSAGVAENRTTLRVSKAPEPPIIQKTDTGITASDSEKYEIAKCISRNSYPASTITWYKDEEPLTENGKDIEIRPMHIMESSGLYTVQSTLLAQVTKEDRHAVFHCQVDYSLMGVKQTIVSKNFTINIHYPSEEISFVINASRPVVKEGDSVTLHCKADGNPPPEYTLVKLQDGEEEPLSDVSGGKVVLRDVDRNQSGSYLCKVLDLQSFAELNASVNLFVNYLDVPTVRIVAVDAEKQQRKHTPREGDTLLLTCNTTSSGPVEFQWEKKGEVISTDHLLKLTKVTYQDMGEYTCRVTMPEVPGLSRSKVASVVIHSKPKLTTPEGVVYVKEGEVLNLTCSVFSVQKPKFFWSAKNITSHPLSSRNHQHNSTISIQVTEALLTSGINCSAENKLGTTEHQFMLELRPAATKPGVPDSDEMLKPKESNGVIIVAVIVCIMVVSILGAVLYFLHKKGKLACGRSGKQEITRPDAHKDEIVVEVKSDKAPEEAGLLQGANGEKKSTGDQGEEYINLRN</sequence>
<evidence type="ECO:0000256" key="6">
    <source>
        <dbReference type="ARBA" id="ARBA00023157"/>
    </source>
</evidence>
<evidence type="ECO:0000313" key="14">
    <source>
        <dbReference type="RefSeq" id="XP_020648468.2"/>
    </source>
</evidence>
<gene>
    <name evidence="14" type="primary">MCAM</name>
</gene>
<feature type="region of interest" description="Disordered" evidence="9">
    <location>
        <begin position="608"/>
        <end position="638"/>
    </location>
</feature>
<accession>A0A6J0TLS2</accession>
<dbReference type="InterPro" id="IPR013783">
    <property type="entry name" value="Ig-like_fold"/>
</dbReference>
<dbReference type="InterPro" id="IPR036179">
    <property type="entry name" value="Ig-like_dom_sf"/>
</dbReference>
<evidence type="ECO:0000256" key="9">
    <source>
        <dbReference type="SAM" id="MobiDB-lite"/>
    </source>
</evidence>
<protein>
    <submittedName>
        <fullName evidence="14">Cell surface glycoprotein MUC18 isoform X1</fullName>
    </submittedName>
</protein>
<comment type="subcellular location">
    <subcellularLocation>
        <location evidence="1">Membrane</location>
        <topology evidence="1">Single-pass type I membrane protein</topology>
    </subcellularLocation>
</comment>
<feature type="domain" description="Ig-like" evidence="12">
    <location>
        <begin position="254"/>
        <end position="341"/>
    </location>
</feature>
<evidence type="ECO:0000256" key="7">
    <source>
        <dbReference type="ARBA" id="ARBA00023180"/>
    </source>
</evidence>
<dbReference type="InParanoid" id="A0A6J0TLS2"/>
<keyword evidence="8" id="KW-0393">Immunoglobulin domain</keyword>
<dbReference type="PANTHER" id="PTHR11973:SF18">
    <property type="entry name" value="CELL SURFACE GLYCOPROTEIN MUC18"/>
    <property type="match status" value="1"/>
</dbReference>
<evidence type="ECO:0000256" key="5">
    <source>
        <dbReference type="ARBA" id="ARBA00023136"/>
    </source>
</evidence>
<evidence type="ECO:0000256" key="10">
    <source>
        <dbReference type="SAM" id="Phobius"/>
    </source>
</evidence>
<evidence type="ECO:0000256" key="2">
    <source>
        <dbReference type="ARBA" id="ARBA00022692"/>
    </source>
</evidence>
<evidence type="ECO:0000256" key="8">
    <source>
        <dbReference type="ARBA" id="ARBA00023319"/>
    </source>
</evidence>
<dbReference type="AlphaFoldDB" id="A0A6J0TLS2"/>
<dbReference type="InterPro" id="IPR003598">
    <property type="entry name" value="Ig_sub2"/>
</dbReference>
<dbReference type="FunCoup" id="A0A6J0TLS2">
    <property type="interactions" value="163"/>
</dbReference>
<dbReference type="InterPro" id="IPR051116">
    <property type="entry name" value="Surface_Rcpt/Adhesion_Mol"/>
</dbReference>
<feature type="domain" description="Ig-like" evidence="12">
    <location>
        <begin position="350"/>
        <end position="435"/>
    </location>
</feature>
<dbReference type="GO" id="GO:0005886">
    <property type="term" value="C:plasma membrane"/>
    <property type="evidence" value="ECO:0007669"/>
    <property type="project" value="TreeGrafter"/>
</dbReference>
<dbReference type="SMART" id="SM00408">
    <property type="entry name" value="IGc2"/>
    <property type="match status" value="3"/>
</dbReference>